<dbReference type="PANTHER" id="PTHR32329:SF4">
    <property type="entry name" value="ACTIVATOR OF 2-HYDROXYACYL-COA DEHYDRATASE"/>
    <property type="match status" value="1"/>
</dbReference>
<dbReference type="Proteomes" id="UP000468668">
    <property type="component" value="Unassembled WGS sequence"/>
</dbReference>
<dbReference type="Pfam" id="PF09989">
    <property type="entry name" value="DUF2229"/>
    <property type="match status" value="1"/>
</dbReference>
<dbReference type="CDD" id="cd24035">
    <property type="entry name" value="ASKHA_NBD_O66634-like_rpt2"/>
    <property type="match status" value="1"/>
</dbReference>
<feature type="domain" description="ATPase BadF/BadG/BcrA/BcrD type" evidence="1">
    <location>
        <begin position="319"/>
        <end position="579"/>
    </location>
</feature>
<reference evidence="3 4" key="1">
    <citation type="submission" date="2019-09" db="EMBL/GenBank/DDBJ databases">
        <title>Whole genome shotgun sequencing (WGS) of Ellagibacter isourolithinifaciens DSM 104140(T) and Adlercreutzia muris DSM 29508(T).</title>
        <authorList>
            <person name="Stoll D.A."/>
            <person name="Danylec N."/>
            <person name="Huch M."/>
        </authorList>
    </citation>
    <scope>NUCLEOTIDE SEQUENCE [LARGE SCALE GENOMIC DNA]</scope>
    <source>
        <strain evidence="3 4">DSM 104140</strain>
    </source>
</reference>
<evidence type="ECO:0000313" key="3">
    <source>
        <dbReference type="EMBL" id="KAB1636028.1"/>
    </source>
</evidence>
<comment type="caution">
    <text evidence="3">The sequence shown here is derived from an EMBL/GenBank/DDBJ whole genome shotgun (WGS) entry which is preliminary data.</text>
</comment>
<dbReference type="OrthoDB" id="9177882at2"/>
<dbReference type="InterPro" id="IPR018709">
    <property type="entry name" value="CoA_activase_DUF2229"/>
</dbReference>
<dbReference type="InterPro" id="IPR051805">
    <property type="entry name" value="Dehydratase_Activator_Redct"/>
</dbReference>
<name>A0A6N6NLG0_9ACTN</name>
<keyword evidence="4" id="KW-1185">Reference proteome</keyword>
<gene>
    <name evidence="3" type="ORF">F8C90_10065</name>
</gene>
<dbReference type="RefSeq" id="WP_158050385.1">
    <property type="nucleotide sequence ID" value="NZ_WAJR01000037.1"/>
</dbReference>
<evidence type="ECO:0000259" key="2">
    <source>
        <dbReference type="Pfam" id="PF09989"/>
    </source>
</evidence>
<dbReference type="InterPro" id="IPR043129">
    <property type="entry name" value="ATPase_NBD"/>
</dbReference>
<dbReference type="AlphaFoldDB" id="A0A6N6NLG0"/>
<dbReference type="Gene3D" id="3.30.420.40">
    <property type="match status" value="4"/>
</dbReference>
<dbReference type="Pfam" id="PF01869">
    <property type="entry name" value="BcrAD_BadFG"/>
    <property type="match status" value="2"/>
</dbReference>
<dbReference type="PANTHER" id="PTHR32329">
    <property type="entry name" value="BIFUNCTIONAL PROTEIN [INCLUDES 2-HYDROXYACYL-COA DEHYDRATASE (N-TER) AND ITS ACTIVATOR DOMAIN (C_TERM)-RELATED"/>
    <property type="match status" value="1"/>
</dbReference>
<evidence type="ECO:0000259" key="1">
    <source>
        <dbReference type="Pfam" id="PF01869"/>
    </source>
</evidence>
<feature type="domain" description="ATPase BadF/BadG/BcrA/BcrD type" evidence="1">
    <location>
        <begin position="5"/>
        <end position="252"/>
    </location>
</feature>
<feature type="domain" description="DUF2229" evidence="2">
    <location>
        <begin position="684"/>
        <end position="904"/>
    </location>
</feature>
<dbReference type="CDD" id="cd24034">
    <property type="entry name" value="ASKHA_NBD_O66634-like_rpt1"/>
    <property type="match status" value="1"/>
</dbReference>
<evidence type="ECO:0000313" key="4">
    <source>
        <dbReference type="Proteomes" id="UP000468668"/>
    </source>
</evidence>
<dbReference type="GeneID" id="98658752"/>
<dbReference type="InterPro" id="IPR002731">
    <property type="entry name" value="ATPase_BadF"/>
</dbReference>
<proteinExistence type="predicted"/>
<protein>
    <recommendedName>
        <fullName evidence="5">2-hydroxyglutaryl-CoA dehydratase</fullName>
    </recommendedName>
</protein>
<sequence length="1013" mass="108946">MLHAGIDLGSKTVKLVVFDDGLEVLYSSYERHLSNVFETLAYTLKNASVHFPCEAMTFGVTGSAGMQLAELLGLPFTQEVVSVRSAIKTLIPQTDTAIEIGGEDSKILFLTGGEELRMNSTCAGGTGGFIDTIAGMLDMNAEQLNYCAHGCKNILPIASRCAVFAQADVRPLINQGVSKEDIAGSAFDAVVAQCVGGLACGRPIVGNVAFLGGPLHFLSALRERFIDRLGLDSDHVVVPREGHLFVAQGAALAQWHAQPSTLSQMVEKINGIDWRQGASLPRLDPLFGSKEEFEAFSKRHASHRAPRTNMGAYEGEAFLGIDSGSEAIKYALIAKDGSILRTYYARSAGNLIEAARDMLLDLWKHIPRMHDGSPAITIARSLVTGYGENYLRQALRVDAGEVETVCHMRAAQSLSPDANFILDIGGQDIKCIYLRNGSLDNVVLNEACSSGCGALLSGMAWSMNVRFDRFLDAALFASEPVDLGTRCTVFMTSRVRHAQKEGATIGDISAGLAYSVVRNAVFKVMRVRDFAALGKHVVVQGGTFLNDAVLRAFEKLSGIEVVRPDIAGHMGAYGAALLAREQHVRGKGKSACSVSELLSLEQLKRLQLTVRTETCELCGNHCSITVTTFESDGETRELSVGNRCARGDRSGAKSGIQFSDYYSARVRRAFTRAARESSGARGSIGIMRTLEMFDLFPFWDGVLNDLGFDVVLSSERAKLRGAALGTIPSESACFPSKIVHAHALDLVNRRVAAIFAPSVREVMPGELSCPPSRGVPFVLKANVEGIGEGGVPLAAPVLEGLFSSEDLDVRADVAVRLLDALRPIALDLSLADIEHALVVGSAAQRAFRDDIARMGKTALAAIGQRGGRGIVLAGRPYHGDPEIGHGIAGLLRECGFAVLTEDMLLFAEGPLEAEASNLSGWLYPDRVLNAAQATIAFDNLEFMELYSFGCGLDALTVDRARDVIEGGGKVFTALKIDEMVDLASIRIRVRSMIAAHERRSFEKRGLPEDDGKK</sequence>
<evidence type="ECO:0008006" key="5">
    <source>
        <dbReference type="Google" id="ProtNLM"/>
    </source>
</evidence>
<accession>A0A6N6NLG0</accession>
<dbReference type="EMBL" id="WAJR01000037">
    <property type="protein sequence ID" value="KAB1636028.1"/>
    <property type="molecule type" value="Genomic_DNA"/>
</dbReference>
<dbReference type="SUPFAM" id="SSF53067">
    <property type="entry name" value="Actin-like ATPase domain"/>
    <property type="match status" value="2"/>
</dbReference>
<organism evidence="3 4">
    <name type="scientific">Ellagibacter isourolithinifaciens</name>
    <dbReference type="NCBI Taxonomy" id="2137581"/>
    <lineage>
        <taxon>Bacteria</taxon>
        <taxon>Bacillati</taxon>
        <taxon>Actinomycetota</taxon>
        <taxon>Coriobacteriia</taxon>
        <taxon>Eggerthellales</taxon>
        <taxon>Eggerthellaceae</taxon>
        <taxon>Ellagibacter</taxon>
    </lineage>
</organism>